<keyword evidence="10" id="KW-1185">Reference proteome</keyword>
<dbReference type="PROSITE" id="PS00211">
    <property type="entry name" value="ABC_TRANSPORTER_1"/>
    <property type="match status" value="1"/>
</dbReference>
<comment type="function">
    <text evidence="7">Part of the ABC transporter complex PotABCD involved in spermidine/putrescine import. Responsible for energy coupling to the transport system.</text>
</comment>
<dbReference type="PANTHER" id="PTHR42781">
    <property type="entry name" value="SPERMIDINE/PUTRESCINE IMPORT ATP-BINDING PROTEIN POTA"/>
    <property type="match status" value="1"/>
</dbReference>
<organism evidence="9 10">
    <name type="scientific">Paucidesulfovibrio gracilis DSM 16080</name>
    <dbReference type="NCBI Taxonomy" id="1121449"/>
    <lineage>
        <taxon>Bacteria</taxon>
        <taxon>Pseudomonadati</taxon>
        <taxon>Thermodesulfobacteriota</taxon>
        <taxon>Desulfovibrionia</taxon>
        <taxon>Desulfovibrionales</taxon>
        <taxon>Desulfovibrionaceae</taxon>
        <taxon>Paucidesulfovibrio</taxon>
    </lineage>
</organism>
<dbReference type="GO" id="GO:0043190">
    <property type="term" value="C:ATP-binding cassette (ABC) transporter complex"/>
    <property type="evidence" value="ECO:0007669"/>
    <property type="project" value="InterPro"/>
</dbReference>
<dbReference type="NCBIfam" id="TIGR01187">
    <property type="entry name" value="potA"/>
    <property type="match status" value="1"/>
</dbReference>
<dbReference type="AlphaFoldDB" id="A0A1T4WTG0"/>
<reference evidence="9 10" key="1">
    <citation type="submission" date="2017-02" db="EMBL/GenBank/DDBJ databases">
        <authorList>
            <person name="Peterson S.W."/>
        </authorList>
    </citation>
    <scope>NUCLEOTIDE SEQUENCE [LARGE SCALE GENOMIC DNA]</scope>
    <source>
        <strain evidence="9 10">DSM 16080</strain>
    </source>
</reference>
<dbReference type="InterPro" id="IPR003593">
    <property type="entry name" value="AAA+_ATPase"/>
</dbReference>
<dbReference type="Gene3D" id="2.40.50.100">
    <property type="match status" value="1"/>
</dbReference>
<dbReference type="CDD" id="cd03300">
    <property type="entry name" value="ABC_PotA_N"/>
    <property type="match status" value="1"/>
</dbReference>
<evidence type="ECO:0000313" key="9">
    <source>
        <dbReference type="EMBL" id="SKA80569.1"/>
    </source>
</evidence>
<comment type="similarity">
    <text evidence="7">Belongs to the ABC transporter superfamily. Spermidine/putrescine importer (TC 3.A.1.11.1) family.</text>
</comment>
<dbReference type="STRING" id="1121449.SAMN02745704_01372"/>
<comment type="subunit">
    <text evidence="7">The complex is composed of two ATP-binding proteins (PotA), two transmembrane proteins (PotB and PotC) and a solute-binding protein (PotD).</text>
</comment>
<keyword evidence="1 7" id="KW-0813">Transport</keyword>
<dbReference type="GO" id="GO:0016887">
    <property type="term" value="F:ATP hydrolysis activity"/>
    <property type="evidence" value="ECO:0007669"/>
    <property type="project" value="InterPro"/>
</dbReference>
<dbReference type="NCBIfam" id="NF006987">
    <property type="entry name" value="PRK09452.1"/>
    <property type="match status" value="1"/>
</dbReference>
<dbReference type="InterPro" id="IPR027417">
    <property type="entry name" value="P-loop_NTPase"/>
</dbReference>
<dbReference type="Pfam" id="PF08402">
    <property type="entry name" value="TOBE_2"/>
    <property type="match status" value="1"/>
</dbReference>
<protein>
    <recommendedName>
        <fullName evidence="7">Spermidine/putrescine import ATP-binding protein PotA</fullName>
        <ecNumber evidence="7">7.6.2.11</ecNumber>
    </recommendedName>
</protein>
<dbReference type="Proteomes" id="UP000190027">
    <property type="component" value="Unassembled WGS sequence"/>
</dbReference>
<keyword evidence="2 7" id="KW-1003">Cell membrane</keyword>
<dbReference type="InterPro" id="IPR013611">
    <property type="entry name" value="Transp-assoc_OB_typ2"/>
</dbReference>
<sequence length="376" mass="42049">MVRGKAMSEEQSVIRLEHVAKEFDGETVLHDVCLDIRHGEFLTILGPSGCGKTTLLRLLAGFESPSSGEIILDGRSMRDVPPDGRRVNTVFQSYALFPHMSVFDNVAFGLRMSGIPKVEIGERVAKALRMVGLAGQAGRRPTSLSGGQQQRVAIARAVVNRPLVLLLDEPLSALDYKLRVQMRTELKQLRREMGITFIFVTHDQEEAFSMSDRVVVMNEGCVAQVGTPVEVYEQPVNMFVARFVGETNVFEGVAGQSDGGILQALVEGRTCELSSHRGFQPGDRIRVLLRPEDLLVEREEPEDDDKLWLPGRIMETVYKGSTWDMVVQLDSGHEILVTEFFDEDADKMNFQAGERVVVSWFDGWEVVLPHEDDEPF</sequence>
<accession>A0A1T4WTG0</accession>
<dbReference type="InterPro" id="IPR017879">
    <property type="entry name" value="PotA_ATP-bd"/>
</dbReference>
<dbReference type="SUPFAM" id="SSF52540">
    <property type="entry name" value="P-loop containing nucleoside triphosphate hydrolases"/>
    <property type="match status" value="1"/>
</dbReference>
<evidence type="ECO:0000256" key="3">
    <source>
        <dbReference type="ARBA" id="ARBA00022741"/>
    </source>
</evidence>
<keyword evidence="4 7" id="KW-0067">ATP-binding</keyword>
<feature type="domain" description="ABC transporter" evidence="8">
    <location>
        <begin position="14"/>
        <end position="244"/>
    </location>
</feature>
<dbReference type="FunFam" id="3.40.50.300:FF:000133">
    <property type="entry name" value="Spermidine/putrescine import ATP-binding protein PotA"/>
    <property type="match status" value="1"/>
</dbReference>
<gene>
    <name evidence="7" type="primary">potA</name>
    <name evidence="9" type="ORF">SAMN02745704_01372</name>
</gene>
<name>A0A1T4WTG0_9BACT</name>
<dbReference type="InterPro" id="IPR050093">
    <property type="entry name" value="ABC_SmlMolc_Importer"/>
</dbReference>
<dbReference type="PANTHER" id="PTHR42781:SF4">
    <property type="entry name" value="SPERMIDINE_PUTRESCINE IMPORT ATP-BINDING PROTEIN POTA"/>
    <property type="match status" value="1"/>
</dbReference>
<dbReference type="GO" id="GO:0005524">
    <property type="term" value="F:ATP binding"/>
    <property type="evidence" value="ECO:0007669"/>
    <property type="project" value="UniProtKB-KW"/>
</dbReference>
<comment type="catalytic activity">
    <reaction evidence="7">
        <text>ATP + H2O + polyamine-[polyamine-binding protein]Side 1 = ADP + phosphate + polyamineSide 2 + [polyamine-binding protein]Side 1.</text>
        <dbReference type="EC" id="7.6.2.11"/>
    </reaction>
</comment>
<evidence type="ECO:0000313" key="10">
    <source>
        <dbReference type="Proteomes" id="UP000190027"/>
    </source>
</evidence>
<evidence type="ECO:0000256" key="6">
    <source>
        <dbReference type="ARBA" id="ARBA00023136"/>
    </source>
</evidence>
<evidence type="ECO:0000256" key="2">
    <source>
        <dbReference type="ARBA" id="ARBA00022475"/>
    </source>
</evidence>
<dbReference type="InterPro" id="IPR008995">
    <property type="entry name" value="Mo/tungstate-bd_C_term_dom"/>
</dbReference>
<keyword evidence="6 7" id="KW-0472">Membrane</keyword>
<dbReference type="EMBL" id="FUYC01000004">
    <property type="protein sequence ID" value="SKA80569.1"/>
    <property type="molecule type" value="Genomic_DNA"/>
</dbReference>
<evidence type="ECO:0000256" key="4">
    <source>
        <dbReference type="ARBA" id="ARBA00022840"/>
    </source>
</evidence>
<proteinExistence type="inferred from homology"/>
<dbReference type="EC" id="7.6.2.11" evidence="7"/>
<evidence type="ECO:0000256" key="7">
    <source>
        <dbReference type="RuleBase" id="RU364083"/>
    </source>
</evidence>
<evidence type="ECO:0000256" key="5">
    <source>
        <dbReference type="ARBA" id="ARBA00022967"/>
    </source>
</evidence>
<dbReference type="PROSITE" id="PS50893">
    <property type="entry name" value="ABC_TRANSPORTER_2"/>
    <property type="match status" value="1"/>
</dbReference>
<evidence type="ECO:0000256" key="1">
    <source>
        <dbReference type="ARBA" id="ARBA00022448"/>
    </source>
</evidence>
<dbReference type="InterPro" id="IPR017871">
    <property type="entry name" value="ABC_transporter-like_CS"/>
</dbReference>
<dbReference type="Gene3D" id="3.40.50.300">
    <property type="entry name" value="P-loop containing nucleotide triphosphate hydrolases"/>
    <property type="match status" value="1"/>
</dbReference>
<keyword evidence="3 7" id="KW-0547">Nucleotide-binding</keyword>
<evidence type="ECO:0000259" key="8">
    <source>
        <dbReference type="PROSITE" id="PS50893"/>
    </source>
</evidence>
<dbReference type="SUPFAM" id="SSF50331">
    <property type="entry name" value="MOP-like"/>
    <property type="match status" value="1"/>
</dbReference>
<dbReference type="GO" id="GO:0015594">
    <property type="term" value="F:ABC-type putrescine transporter activity"/>
    <property type="evidence" value="ECO:0007669"/>
    <property type="project" value="InterPro"/>
</dbReference>
<dbReference type="InterPro" id="IPR003439">
    <property type="entry name" value="ABC_transporter-like_ATP-bd"/>
</dbReference>
<dbReference type="SMART" id="SM00382">
    <property type="entry name" value="AAA"/>
    <property type="match status" value="1"/>
</dbReference>
<keyword evidence="5 7" id="KW-1278">Translocase</keyword>
<dbReference type="InterPro" id="IPR005893">
    <property type="entry name" value="PotA-like"/>
</dbReference>
<dbReference type="Pfam" id="PF00005">
    <property type="entry name" value="ABC_tran"/>
    <property type="match status" value="1"/>
</dbReference>